<keyword evidence="2" id="KW-0732">Signal</keyword>
<proteinExistence type="predicted"/>
<evidence type="ECO:0000313" key="4">
    <source>
        <dbReference type="Proteomes" id="UP000656274"/>
    </source>
</evidence>
<keyword evidence="1" id="KW-0175">Coiled coil</keyword>
<dbReference type="Proteomes" id="UP000656274">
    <property type="component" value="Unassembled WGS sequence"/>
</dbReference>
<accession>A0ABR9WMS3</accession>
<keyword evidence="4" id="KW-1185">Reference proteome</keyword>
<reference evidence="3 4" key="1">
    <citation type="submission" date="2020-10" db="EMBL/GenBank/DDBJ databases">
        <title>The genome sequence of Flavobacterium aquaticum 1Y8A.</title>
        <authorList>
            <person name="Liu Y."/>
        </authorList>
    </citation>
    <scope>NUCLEOTIDE SEQUENCE [LARGE SCALE GENOMIC DNA]</scope>
    <source>
        <strain evidence="3 4">1Y8A</strain>
    </source>
</reference>
<feature type="coiled-coil region" evidence="1">
    <location>
        <begin position="55"/>
        <end position="93"/>
    </location>
</feature>
<gene>
    <name evidence="3" type="ORF">IM755_00625</name>
</gene>
<evidence type="ECO:0000256" key="2">
    <source>
        <dbReference type="SAM" id="SignalP"/>
    </source>
</evidence>
<protein>
    <submittedName>
        <fullName evidence="3">Uncharacterized protein</fullName>
    </submittedName>
</protein>
<feature type="signal peptide" evidence="2">
    <location>
        <begin position="1"/>
        <end position="20"/>
    </location>
</feature>
<name>A0ABR9WMS3_9FLAO</name>
<comment type="caution">
    <text evidence="3">The sequence shown here is derived from an EMBL/GenBank/DDBJ whole genome shotgun (WGS) entry which is preliminary data.</text>
</comment>
<evidence type="ECO:0000313" key="3">
    <source>
        <dbReference type="EMBL" id="MBE9575202.1"/>
    </source>
</evidence>
<dbReference type="EMBL" id="JADFTZ010000001">
    <property type="protein sequence ID" value="MBE9575202.1"/>
    <property type="molecule type" value="Genomic_DNA"/>
</dbReference>
<feature type="chain" id="PRO_5046109544" evidence="2">
    <location>
        <begin position="21"/>
        <end position="491"/>
    </location>
</feature>
<dbReference type="RefSeq" id="WP_194093153.1">
    <property type="nucleotide sequence ID" value="NZ_JADFTZ010000001.1"/>
</dbReference>
<organism evidence="3 4">
    <name type="scientific">Flavobacterium proteolyticum</name>
    <dbReference type="NCBI Taxonomy" id="2911683"/>
    <lineage>
        <taxon>Bacteria</taxon>
        <taxon>Pseudomonadati</taxon>
        <taxon>Bacteroidota</taxon>
        <taxon>Flavobacteriia</taxon>
        <taxon>Flavobacteriales</taxon>
        <taxon>Flavobacteriaceae</taxon>
        <taxon>Flavobacterium</taxon>
    </lineage>
</organism>
<evidence type="ECO:0000256" key="1">
    <source>
        <dbReference type="SAM" id="Coils"/>
    </source>
</evidence>
<sequence length="491" mass="57618">MHFKFFILLLFCFGTTQAQYADYTDMIRRESRDIQEYISRRNNTNNSPRFSSSVLYDYKSEKDAEKERAKREREQKNIEVQAFLKQQEKLEKEQREKWEKYREVEESVYRATAHKAISYVAENGIPMSTAERDTYIKFELMSNGVLKPNYEQKMTELLALIEVEKTINTAGLDELLSKILKLSSLEGLNANQNLEYVFQLQKRFPQEEIKIDNAFITLFVNFYNSRNDSKILFGNYDKYYDLYQYLDQKYPETVLMLMKGLIEGNYNPIEHGNIIFKRDNEKASSKEWEKRHKKNDEKIKDIKFGLIGYSEKSKTLEGILELCDRYGLEPMEVVLLDDFKVLNSGGKGTIYSTYYTSFDKNNPKFKFFKPLAALCDKNSIRAYMFYLDELGYTDSSKNKILDYANSMLEKGCNTAFTLYFIDHLPSYYVGAENALKSMKHFKETASPEEFKSVTDEIFKQNSTFNPTSKSYTVDANQIQRDLVDELIKIAN</sequence>